<dbReference type="PANTHER" id="PTHR30572">
    <property type="entry name" value="MEMBRANE COMPONENT OF TRANSPORTER-RELATED"/>
    <property type="match status" value="1"/>
</dbReference>
<feature type="transmembrane region" description="Helical" evidence="8">
    <location>
        <begin position="445"/>
        <end position="465"/>
    </location>
</feature>
<comment type="similarity">
    <text evidence="6">Belongs to the ABC-4 integral membrane protein family.</text>
</comment>
<dbReference type="PANTHER" id="PTHR30572:SF4">
    <property type="entry name" value="ABC TRANSPORTER PERMEASE YTRF"/>
    <property type="match status" value="1"/>
</dbReference>
<keyword evidence="4 8" id="KW-1133">Transmembrane helix</keyword>
<evidence type="ECO:0000313" key="12">
    <source>
        <dbReference type="Proteomes" id="UP000007013"/>
    </source>
</evidence>
<evidence type="ECO:0000256" key="5">
    <source>
        <dbReference type="ARBA" id="ARBA00023136"/>
    </source>
</evidence>
<dbReference type="InterPro" id="IPR017800">
    <property type="entry name" value="ADOP"/>
</dbReference>
<organism evidence="11 12">
    <name type="scientific">Opitutus terrae (strain DSM 11246 / JCM 15787 / PB90-1)</name>
    <dbReference type="NCBI Taxonomy" id="452637"/>
    <lineage>
        <taxon>Bacteria</taxon>
        <taxon>Pseudomonadati</taxon>
        <taxon>Verrucomicrobiota</taxon>
        <taxon>Opitutia</taxon>
        <taxon>Opitutales</taxon>
        <taxon>Opitutaceae</taxon>
        <taxon>Opitutus</taxon>
    </lineage>
</organism>
<evidence type="ECO:0000259" key="9">
    <source>
        <dbReference type="Pfam" id="PF02687"/>
    </source>
</evidence>
<dbReference type="GO" id="GO:0022857">
    <property type="term" value="F:transmembrane transporter activity"/>
    <property type="evidence" value="ECO:0007669"/>
    <property type="project" value="TreeGrafter"/>
</dbReference>
<dbReference type="AlphaFoldDB" id="B1ZWI9"/>
<dbReference type="KEGG" id="ote:Oter_0021"/>
<feature type="domain" description="MacB-like periplasmic core" evidence="10">
    <location>
        <begin position="451"/>
        <end position="698"/>
    </location>
</feature>
<dbReference type="OrthoDB" id="175857at2"/>
<dbReference type="Proteomes" id="UP000007013">
    <property type="component" value="Chromosome"/>
</dbReference>
<feature type="domain" description="ABC3 transporter permease C-terminal" evidence="9">
    <location>
        <begin position="741"/>
        <end position="854"/>
    </location>
</feature>
<evidence type="ECO:0000259" key="10">
    <source>
        <dbReference type="Pfam" id="PF12704"/>
    </source>
</evidence>
<dbReference type="STRING" id="452637.Oter_0021"/>
<dbReference type="NCBIfam" id="TIGR03434">
    <property type="entry name" value="ADOP"/>
    <property type="match status" value="1"/>
</dbReference>
<evidence type="ECO:0000256" key="6">
    <source>
        <dbReference type="ARBA" id="ARBA00038076"/>
    </source>
</evidence>
<feature type="region of interest" description="Disordered" evidence="7">
    <location>
        <begin position="622"/>
        <end position="641"/>
    </location>
</feature>
<comment type="subcellular location">
    <subcellularLocation>
        <location evidence="1">Cell membrane</location>
        <topology evidence="1">Multi-pass membrane protein</topology>
    </subcellularLocation>
</comment>
<feature type="transmembrane region" description="Helical" evidence="8">
    <location>
        <begin position="291"/>
        <end position="316"/>
    </location>
</feature>
<evidence type="ECO:0000313" key="11">
    <source>
        <dbReference type="EMBL" id="ACB73313.1"/>
    </source>
</evidence>
<sequence>MPSFLQDLRFSLRLLARTPAFTVAAIAVLALGIGANTAIFSLVHQLIWSPRPFAEPDQIVQLYSQDKKNPQNFRLFSYPTYRDLAAQNEVFTDVLAHNLAMVGIGEGAGARRSFAALVSSNYFSVLGVALPQGRAFTPEEERPSSNIPVVIASHLYWKHTGFDPALVGKTIRVNERLFTVVGITPEHFSGTMMLLGAELYFPLGMYDSLAGDFMKGHSDRTLERRDANQLFLLGRLKPGLTVATAQASLQMLATSLEQSYPAEQKDQTLLVGALPRNSTSVAPQRENQLTVIGMLLVGMAGIVLLIACLNLANLLLARGHARRKEFAIRLALGGGRRRLVRQLLTEGLVLALLGGAAGLVLAIWGNGLLLNSVASKMPLALFFEDSVQPAVLAATLGFCALAVFGFALGPALRLTRTTTIDDLKEQAGEDPATHRRRLRWLPRHPLVVAQLALSLGLLCTAALFVRGALKAGSIETGFKADETLLVEVDAALGGYDQTRALQAYRAVNERLAALPGVQAASIGTVVPFGMISLGKDVRRAGLRPEPGAHPATAAEGRSYSANWTSVGAGYFSAMGLPLLRGRSFSATETDAPGAPLVAVIDENLARQLYPDGEALGQRIEFGRGDIEPPSASEQPAGDARTPKTMEIVGIVPATRWDLFDAAEAGAVYVPFAQGFQSNAFFHVRAATASPEARLALVDAIRREIRAAAPAVPSFTARTFRQHLEASLQLWVVRTGATLFGLFGALALVLAAVGIYGVKSYAVTRRTREIGIRVALGAAPATVRWMILREGLVTTLAGLACGLLLALALGAACAGILYQVSAVDPFAFTFAPLVLALAALLACWLPARRATRVSPMTALRTE</sequence>
<dbReference type="RefSeq" id="WP_012372851.1">
    <property type="nucleotide sequence ID" value="NC_010571.1"/>
</dbReference>
<proteinExistence type="inferred from homology"/>
<dbReference type="Pfam" id="PF02687">
    <property type="entry name" value="FtsX"/>
    <property type="match status" value="2"/>
</dbReference>
<dbReference type="GO" id="GO:0005886">
    <property type="term" value="C:plasma membrane"/>
    <property type="evidence" value="ECO:0007669"/>
    <property type="project" value="UniProtKB-SubCell"/>
</dbReference>
<dbReference type="EMBL" id="CP001032">
    <property type="protein sequence ID" value="ACB73313.1"/>
    <property type="molecule type" value="Genomic_DNA"/>
</dbReference>
<feature type="transmembrane region" description="Helical" evidence="8">
    <location>
        <begin position="730"/>
        <end position="757"/>
    </location>
</feature>
<reference evidence="11 12" key="1">
    <citation type="journal article" date="2011" name="J. Bacteriol.">
        <title>Genome sequence of the verrucomicrobium Opitutus terrae PB90-1, an abundant inhabitant of rice paddy soil ecosystems.</title>
        <authorList>
            <person name="van Passel M.W."/>
            <person name="Kant R."/>
            <person name="Palva A."/>
            <person name="Copeland A."/>
            <person name="Lucas S."/>
            <person name="Lapidus A."/>
            <person name="Glavina del Rio T."/>
            <person name="Pitluck S."/>
            <person name="Goltsman E."/>
            <person name="Clum A."/>
            <person name="Sun H."/>
            <person name="Schmutz J."/>
            <person name="Larimer F.W."/>
            <person name="Land M.L."/>
            <person name="Hauser L."/>
            <person name="Kyrpides N."/>
            <person name="Mikhailova N."/>
            <person name="Richardson P.P."/>
            <person name="Janssen P.H."/>
            <person name="de Vos W.M."/>
            <person name="Smidt H."/>
        </authorList>
    </citation>
    <scope>NUCLEOTIDE SEQUENCE [LARGE SCALE GENOMIC DNA]</scope>
    <source>
        <strain evidence="12">DSM 11246 / JCM 15787 / PB90-1</strain>
    </source>
</reference>
<gene>
    <name evidence="11" type="ordered locus">Oter_0021</name>
</gene>
<evidence type="ECO:0000256" key="1">
    <source>
        <dbReference type="ARBA" id="ARBA00004651"/>
    </source>
</evidence>
<evidence type="ECO:0000256" key="3">
    <source>
        <dbReference type="ARBA" id="ARBA00022692"/>
    </source>
</evidence>
<evidence type="ECO:0000256" key="4">
    <source>
        <dbReference type="ARBA" id="ARBA00022989"/>
    </source>
</evidence>
<dbReference type="eggNOG" id="COG0577">
    <property type="taxonomic scope" value="Bacteria"/>
</dbReference>
<feature type="domain" description="ABC3 transporter permease C-terminal" evidence="9">
    <location>
        <begin position="299"/>
        <end position="417"/>
    </location>
</feature>
<dbReference type="InterPro" id="IPR025857">
    <property type="entry name" value="MacB_PCD"/>
</dbReference>
<evidence type="ECO:0000256" key="8">
    <source>
        <dbReference type="SAM" id="Phobius"/>
    </source>
</evidence>
<dbReference type="Pfam" id="PF12704">
    <property type="entry name" value="MacB_PCD"/>
    <property type="match status" value="2"/>
</dbReference>
<dbReference type="HOGENOM" id="CLU_009433_1_0_0"/>
<feature type="transmembrane region" description="Helical" evidence="8">
    <location>
        <begin position="390"/>
        <end position="408"/>
    </location>
</feature>
<evidence type="ECO:0000256" key="2">
    <source>
        <dbReference type="ARBA" id="ARBA00022475"/>
    </source>
</evidence>
<accession>B1ZWI9</accession>
<keyword evidence="2" id="KW-1003">Cell membrane</keyword>
<feature type="transmembrane region" description="Helical" evidence="8">
    <location>
        <begin position="347"/>
        <end position="370"/>
    </location>
</feature>
<keyword evidence="12" id="KW-1185">Reference proteome</keyword>
<dbReference type="InterPro" id="IPR050250">
    <property type="entry name" value="Macrolide_Exporter_MacB"/>
</dbReference>
<feature type="transmembrane region" description="Helical" evidence="8">
    <location>
        <begin position="798"/>
        <end position="819"/>
    </location>
</feature>
<feature type="domain" description="MacB-like periplasmic core" evidence="10">
    <location>
        <begin position="22"/>
        <end position="250"/>
    </location>
</feature>
<evidence type="ECO:0000256" key="7">
    <source>
        <dbReference type="SAM" id="MobiDB-lite"/>
    </source>
</evidence>
<keyword evidence="3 8" id="KW-0812">Transmembrane</keyword>
<name>B1ZWI9_OPITP</name>
<feature type="transmembrane region" description="Helical" evidence="8">
    <location>
        <begin position="825"/>
        <end position="846"/>
    </location>
</feature>
<feature type="transmembrane region" description="Helical" evidence="8">
    <location>
        <begin position="21"/>
        <end position="43"/>
    </location>
</feature>
<dbReference type="InterPro" id="IPR003838">
    <property type="entry name" value="ABC3_permease_C"/>
</dbReference>
<protein>
    <submittedName>
        <fullName evidence="11">Permease</fullName>
    </submittedName>
</protein>
<keyword evidence="5 8" id="KW-0472">Membrane</keyword>